<gene>
    <name evidence="10" type="ORF">B0I35DRAFT_379539</name>
</gene>
<evidence type="ECO:0000256" key="7">
    <source>
        <dbReference type="RuleBase" id="RU003346"/>
    </source>
</evidence>
<keyword evidence="3 7" id="KW-0813">Transport</keyword>
<proteinExistence type="inferred from homology"/>
<dbReference type="PANTHER" id="PTHR48022:SF83">
    <property type="entry name" value="MAJOR FACILITATOR SUPERFAMILY (MFS) PROFILE DOMAIN-CONTAINING PROTEIN"/>
    <property type="match status" value="1"/>
</dbReference>
<dbReference type="InterPro" id="IPR036259">
    <property type="entry name" value="MFS_trans_sf"/>
</dbReference>
<feature type="transmembrane region" description="Helical" evidence="8">
    <location>
        <begin position="195"/>
        <end position="218"/>
    </location>
</feature>
<feature type="transmembrane region" description="Helical" evidence="8">
    <location>
        <begin position="161"/>
        <end position="183"/>
    </location>
</feature>
<dbReference type="PROSITE" id="PS00217">
    <property type="entry name" value="SUGAR_TRANSPORT_2"/>
    <property type="match status" value="1"/>
</dbReference>
<evidence type="ECO:0000256" key="2">
    <source>
        <dbReference type="ARBA" id="ARBA00010992"/>
    </source>
</evidence>
<feature type="transmembrane region" description="Helical" evidence="8">
    <location>
        <begin position="224"/>
        <end position="247"/>
    </location>
</feature>
<feature type="transmembrane region" description="Helical" evidence="8">
    <location>
        <begin position="316"/>
        <end position="338"/>
    </location>
</feature>
<dbReference type="InterPro" id="IPR003663">
    <property type="entry name" value="Sugar/inositol_transpt"/>
</dbReference>
<feature type="transmembrane region" description="Helical" evidence="8">
    <location>
        <begin position="380"/>
        <end position="398"/>
    </location>
</feature>
<feature type="transmembrane region" description="Helical" evidence="8">
    <location>
        <begin position="350"/>
        <end position="371"/>
    </location>
</feature>
<dbReference type="AlphaFoldDB" id="A0A8K0SJU3"/>
<dbReference type="Gene3D" id="1.20.1250.20">
    <property type="entry name" value="MFS general substrate transporter like domains"/>
    <property type="match status" value="1"/>
</dbReference>
<keyword evidence="11" id="KW-1185">Reference proteome</keyword>
<feature type="transmembrane region" description="Helical" evidence="8">
    <location>
        <begin position="104"/>
        <end position="128"/>
    </location>
</feature>
<evidence type="ECO:0000256" key="5">
    <source>
        <dbReference type="ARBA" id="ARBA00022989"/>
    </source>
</evidence>
<comment type="similarity">
    <text evidence="2 7">Belongs to the major facilitator superfamily. Sugar transporter (TC 2.A.1.1) family.</text>
</comment>
<feature type="transmembrane region" description="Helical" evidence="8">
    <location>
        <begin position="410"/>
        <end position="433"/>
    </location>
</feature>
<dbReference type="GO" id="GO:0016020">
    <property type="term" value="C:membrane"/>
    <property type="evidence" value="ECO:0007669"/>
    <property type="project" value="UniProtKB-SubCell"/>
</dbReference>
<keyword evidence="4 8" id="KW-0812">Transmembrane</keyword>
<dbReference type="InterPro" id="IPR005828">
    <property type="entry name" value="MFS_sugar_transport-like"/>
</dbReference>
<evidence type="ECO:0000256" key="4">
    <source>
        <dbReference type="ARBA" id="ARBA00022692"/>
    </source>
</evidence>
<protein>
    <submittedName>
        <fullName evidence="10">General substrate transporter</fullName>
    </submittedName>
</protein>
<dbReference type="EMBL" id="JAGPNK010000013">
    <property type="protein sequence ID" value="KAH7309882.1"/>
    <property type="molecule type" value="Genomic_DNA"/>
</dbReference>
<accession>A0A8K0SJU3</accession>
<dbReference type="InterPro" id="IPR020846">
    <property type="entry name" value="MFS_dom"/>
</dbReference>
<dbReference type="NCBIfam" id="TIGR00879">
    <property type="entry name" value="SP"/>
    <property type="match status" value="1"/>
</dbReference>
<dbReference type="GO" id="GO:0005351">
    <property type="term" value="F:carbohydrate:proton symporter activity"/>
    <property type="evidence" value="ECO:0007669"/>
    <property type="project" value="TreeGrafter"/>
</dbReference>
<feature type="domain" description="Major facilitator superfamily (MFS) profile" evidence="9">
    <location>
        <begin position="59"/>
        <end position="503"/>
    </location>
</feature>
<name>A0A8K0SJU3_9HYPO</name>
<keyword evidence="6 8" id="KW-0472">Membrane</keyword>
<feature type="transmembrane region" description="Helical" evidence="8">
    <location>
        <begin position="481"/>
        <end position="497"/>
    </location>
</feature>
<dbReference type="PROSITE" id="PS50850">
    <property type="entry name" value="MFS"/>
    <property type="match status" value="1"/>
</dbReference>
<dbReference type="SUPFAM" id="SSF103473">
    <property type="entry name" value="MFS general substrate transporter"/>
    <property type="match status" value="1"/>
</dbReference>
<keyword evidence="5 8" id="KW-1133">Transmembrane helix</keyword>
<evidence type="ECO:0000256" key="3">
    <source>
        <dbReference type="ARBA" id="ARBA00022448"/>
    </source>
</evidence>
<feature type="transmembrane region" description="Helical" evidence="8">
    <location>
        <begin position="56"/>
        <end position="72"/>
    </location>
</feature>
<evidence type="ECO:0000313" key="10">
    <source>
        <dbReference type="EMBL" id="KAH7309882.1"/>
    </source>
</evidence>
<comment type="caution">
    <text evidence="10">The sequence shown here is derived from an EMBL/GenBank/DDBJ whole genome shotgun (WGS) entry which is preliminary data.</text>
</comment>
<evidence type="ECO:0000256" key="8">
    <source>
        <dbReference type="SAM" id="Phobius"/>
    </source>
</evidence>
<organism evidence="10 11">
    <name type="scientific">Stachybotrys elegans</name>
    <dbReference type="NCBI Taxonomy" id="80388"/>
    <lineage>
        <taxon>Eukaryota</taxon>
        <taxon>Fungi</taxon>
        <taxon>Dikarya</taxon>
        <taxon>Ascomycota</taxon>
        <taxon>Pezizomycotina</taxon>
        <taxon>Sordariomycetes</taxon>
        <taxon>Hypocreomycetidae</taxon>
        <taxon>Hypocreales</taxon>
        <taxon>Stachybotryaceae</taxon>
        <taxon>Stachybotrys</taxon>
    </lineage>
</organism>
<dbReference type="InterPro" id="IPR050360">
    <property type="entry name" value="MFS_Sugar_Transporters"/>
</dbReference>
<feature type="transmembrane region" description="Helical" evidence="8">
    <location>
        <begin position="453"/>
        <end position="469"/>
    </location>
</feature>
<evidence type="ECO:0000256" key="1">
    <source>
        <dbReference type="ARBA" id="ARBA00004141"/>
    </source>
</evidence>
<feature type="transmembrane region" description="Helical" evidence="8">
    <location>
        <begin position="135"/>
        <end position="155"/>
    </location>
</feature>
<evidence type="ECO:0000256" key="6">
    <source>
        <dbReference type="ARBA" id="ARBA00023136"/>
    </source>
</evidence>
<reference evidence="10" key="1">
    <citation type="journal article" date="2021" name="Nat. Commun.">
        <title>Genetic determinants of endophytism in the Arabidopsis root mycobiome.</title>
        <authorList>
            <person name="Mesny F."/>
            <person name="Miyauchi S."/>
            <person name="Thiergart T."/>
            <person name="Pickel B."/>
            <person name="Atanasova L."/>
            <person name="Karlsson M."/>
            <person name="Huettel B."/>
            <person name="Barry K.W."/>
            <person name="Haridas S."/>
            <person name="Chen C."/>
            <person name="Bauer D."/>
            <person name="Andreopoulos W."/>
            <person name="Pangilinan J."/>
            <person name="LaButti K."/>
            <person name="Riley R."/>
            <person name="Lipzen A."/>
            <person name="Clum A."/>
            <person name="Drula E."/>
            <person name="Henrissat B."/>
            <person name="Kohler A."/>
            <person name="Grigoriev I.V."/>
            <person name="Martin F.M."/>
            <person name="Hacquard S."/>
        </authorList>
    </citation>
    <scope>NUCLEOTIDE SEQUENCE</scope>
    <source>
        <strain evidence="10">MPI-CAGE-CH-0235</strain>
    </source>
</reference>
<dbReference type="Proteomes" id="UP000813444">
    <property type="component" value="Unassembled WGS sequence"/>
</dbReference>
<dbReference type="InterPro" id="IPR005829">
    <property type="entry name" value="Sugar_transporter_CS"/>
</dbReference>
<dbReference type="OrthoDB" id="6612291at2759"/>
<dbReference type="PANTHER" id="PTHR48022">
    <property type="entry name" value="PLASTIDIC GLUCOSE TRANSPORTER 4"/>
    <property type="match status" value="1"/>
</dbReference>
<evidence type="ECO:0000313" key="11">
    <source>
        <dbReference type="Proteomes" id="UP000813444"/>
    </source>
</evidence>
<comment type="subcellular location">
    <subcellularLocation>
        <location evidence="1">Membrane</location>
        <topology evidence="1">Multi-pass membrane protein</topology>
    </subcellularLocation>
</comment>
<dbReference type="Pfam" id="PF00083">
    <property type="entry name" value="Sugar_tr"/>
    <property type="match status" value="1"/>
</dbReference>
<sequence>MSKTAPDTVVAHAEDIGVETAVQLTVGLDTTTKAKQAAQTEHDLTVREAIRKYPRALFWCLMVCMCVVMEGYDLNLLNNFYAYPAFAKRYGTYNEATDNYQLSAAWQAGLGNASGIGAFFGTLLNGYLVTKWGHVRVLIGALVTLSALIFIVFFAPNAGVLLAGQVLCGLPWGIFATTAPAYASEVVPMSLRVYLTSYTNMCFIMGQLIAAGVLAGLVSNDTAWAYRIPFAIQWFWPVILVPILCFAPDTPWHLVRIGREDDAEKSLRRLRPNASDEEIRETLGLIVYTNRLEEELSVGTSYRDCFKGDELRRTEIACMTFAGQIFSGLYFAYNSTYFFQQVGLDSQTTYYLNVGGNAMGLFACFVAWFAIMPYVGRRTAYVWGMFAMGVILYVIGALNTRTSNDSVAMVQAVLTLIWTFTFQLSAGQLGWALPAEIGSTRLRQKTICLARNAYAICAVIAGVLQPYFMNPTEWNLKGYTGFFWGTTAFLVFVWAFFRLPETKDRTFEELNLLFAKKVSARKFKTYHVEAFGDEDPLQKVKTEHSQV</sequence>
<dbReference type="FunFam" id="1.20.1250.20:FF:000078">
    <property type="entry name" value="MFS maltose transporter, putative"/>
    <property type="match status" value="1"/>
</dbReference>
<evidence type="ECO:0000259" key="9">
    <source>
        <dbReference type="PROSITE" id="PS50850"/>
    </source>
</evidence>